<evidence type="ECO:0000259" key="6">
    <source>
        <dbReference type="SMART" id="SM00062"/>
    </source>
</evidence>
<name>A0A371JJS6_9FIRM</name>
<dbReference type="PANTHER" id="PTHR35936">
    <property type="entry name" value="MEMBRANE-BOUND LYTIC MUREIN TRANSGLYCOSYLASE F"/>
    <property type="match status" value="1"/>
</dbReference>
<dbReference type="SUPFAM" id="SSF53850">
    <property type="entry name" value="Periplasmic binding protein-like II"/>
    <property type="match status" value="1"/>
</dbReference>
<feature type="domain" description="Solute-binding protein family 3/N-terminal" evidence="6">
    <location>
        <begin position="79"/>
        <end position="303"/>
    </location>
</feature>
<protein>
    <submittedName>
        <fullName evidence="8">Amino acid ABC transporter substrate-binding protein</fullName>
    </submittedName>
</protein>
<comment type="similarity">
    <text evidence="2 4">Belongs to the bacterial solute-binding protein 3 family.</text>
</comment>
<dbReference type="Pfam" id="PF00497">
    <property type="entry name" value="SBP_bac_3"/>
    <property type="match status" value="1"/>
</dbReference>
<evidence type="ECO:0000313" key="8">
    <source>
        <dbReference type="EMBL" id="RDY32979.1"/>
    </source>
</evidence>
<gene>
    <name evidence="8" type="ORF">CG710_000135</name>
</gene>
<dbReference type="GO" id="GO:0015276">
    <property type="term" value="F:ligand-gated monoatomic ion channel activity"/>
    <property type="evidence" value="ECO:0007669"/>
    <property type="project" value="InterPro"/>
</dbReference>
<reference evidence="8 9" key="1">
    <citation type="journal article" date="2017" name="Genome Announc.">
        <title>Draft Genome Sequence of a Sporulating and Motile Strain of Lachnotalea glycerini Isolated from Water in Quebec City, Canada.</title>
        <authorList>
            <person name="Maheux A.F."/>
            <person name="Boudreau D.K."/>
            <person name="Berube E."/>
            <person name="Boissinot M."/>
            <person name="Raymond F."/>
            <person name="Brodeur S."/>
            <person name="Corbeil J."/>
            <person name="Isabel S."/>
            <person name="Omar R.F."/>
            <person name="Bergeron M.G."/>
        </authorList>
    </citation>
    <scope>NUCLEOTIDE SEQUENCE [LARGE SCALE GENOMIC DNA]</scope>
    <source>
        <strain evidence="8 9">CCRI-19302</strain>
    </source>
</reference>
<feature type="domain" description="Ionotropic glutamate receptor C-terminal" evidence="7">
    <location>
        <begin position="79"/>
        <end position="302"/>
    </location>
</feature>
<evidence type="ECO:0000256" key="2">
    <source>
        <dbReference type="ARBA" id="ARBA00010333"/>
    </source>
</evidence>
<dbReference type="GO" id="GO:0030313">
    <property type="term" value="C:cell envelope"/>
    <property type="evidence" value="ECO:0007669"/>
    <property type="project" value="UniProtKB-SubCell"/>
</dbReference>
<feature type="region of interest" description="Disordered" evidence="5">
    <location>
        <begin position="44"/>
        <end position="69"/>
    </location>
</feature>
<evidence type="ECO:0000256" key="4">
    <source>
        <dbReference type="RuleBase" id="RU003744"/>
    </source>
</evidence>
<dbReference type="AlphaFoldDB" id="A0A371JJS6"/>
<sequence>MEACKVGFQKECEEAYMKIKKLIAVIMMLTMIITLAACSKKEEDTSADDGSKATDENVAEENTDATASDASSLTIKDGVLQVGTEASYPPMEYLDEDGTTYIGFDIEVAQAIADELGLKLEIDDVAWDGIFASLDSDRYDCIIAGVSINEEREAAYNLTKPYVANRIALVTKKDSDITSPEDLKGKSVAYQTETTSDYYMKDLIKNGLEPSETYPYDKIIQAFDDLKVGRVDSVMTDIVVASYYMGNDSDKLEVVWKSEESEPMAICLKKGNDALTEKIEKAIDTLYENGKMAEIATKYFGYDITEDVR</sequence>
<dbReference type="SMART" id="SM00079">
    <property type="entry name" value="PBPe"/>
    <property type="match status" value="1"/>
</dbReference>
<proteinExistence type="inferred from homology"/>
<dbReference type="InterPro" id="IPR001638">
    <property type="entry name" value="Solute-binding_3/MltF_N"/>
</dbReference>
<keyword evidence="9" id="KW-1185">Reference proteome</keyword>
<dbReference type="InterPro" id="IPR018313">
    <property type="entry name" value="SBP_3_CS"/>
</dbReference>
<dbReference type="SMART" id="SM00062">
    <property type="entry name" value="PBPb"/>
    <property type="match status" value="1"/>
</dbReference>
<feature type="compositionally biased region" description="Basic and acidic residues" evidence="5">
    <location>
        <begin position="44"/>
        <end position="55"/>
    </location>
</feature>
<evidence type="ECO:0000256" key="5">
    <source>
        <dbReference type="SAM" id="MobiDB-lite"/>
    </source>
</evidence>
<dbReference type="Proteomes" id="UP000216411">
    <property type="component" value="Unassembled WGS sequence"/>
</dbReference>
<evidence type="ECO:0000256" key="1">
    <source>
        <dbReference type="ARBA" id="ARBA00004196"/>
    </source>
</evidence>
<accession>A0A371JJS6</accession>
<evidence type="ECO:0000256" key="3">
    <source>
        <dbReference type="ARBA" id="ARBA00022729"/>
    </source>
</evidence>
<evidence type="ECO:0000313" key="9">
    <source>
        <dbReference type="Proteomes" id="UP000216411"/>
    </source>
</evidence>
<comment type="caution">
    <text evidence="8">The sequence shown here is derived from an EMBL/GenBank/DDBJ whole genome shotgun (WGS) entry which is preliminary data.</text>
</comment>
<dbReference type="PROSITE" id="PS01039">
    <property type="entry name" value="SBP_BACTERIAL_3"/>
    <property type="match status" value="1"/>
</dbReference>
<dbReference type="GO" id="GO:0016020">
    <property type="term" value="C:membrane"/>
    <property type="evidence" value="ECO:0007669"/>
    <property type="project" value="InterPro"/>
</dbReference>
<comment type="subcellular location">
    <subcellularLocation>
        <location evidence="1">Cell envelope</location>
    </subcellularLocation>
</comment>
<evidence type="ECO:0000259" key="7">
    <source>
        <dbReference type="SMART" id="SM00079"/>
    </source>
</evidence>
<dbReference type="EMBL" id="NOKA02000001">
    <property type="protein sequence ID" value="RDY32979.1"/>
    <property type="molecule type" value="Genomic_DNA"/>
</dbReference>
<dbReference type="OrthoDB" id="9811552at2"/>
<dbReference type="InterPro" id="IPR001320">
    <property type="entry name" value="Iontro_rcpt_C"/>
</dbReference>
<dbReference type="Gene3D" id="3.40.190.10">
    <property type="entry name" value="Periplasmic binding protein-like II"/>
    <property type="match status" value="2"/>
</dbReference>
<dbReference type="PANTHER" id="PTHR35936:SF19">
    <property type="entry name" value="AMINO-ACID-BINDING PROTEIN YXEM-RELATED"/>
    <property type="match status" value="1"/>
</dbReference>
<organism evidence="8 9">
    <name type="scientific">Lachnotalea glycerini</name>
    <dbReference type="NCBI Taxonomy" id="1763509"/>
    <lineage>
        <taxon>Bacteria</taxon>
        <taxon>Bacillati</taxon>
        <taxon>Bacillota</taxon>
        <taxon>Clostridia</taxon>
        <taxon>Lachnospirales</taxon>
        <taxon>Lachnospiraceae</taxon>
        <taxon>Lachnotalea</taxon>
    </lineage>
</organism>
<keyword evidence="3" id="KW-0732">Signal</keyword>